<evidence type="ECO:0000313" key="2">
    <source>
        <dbReference type="EMBL" id="ASJ01837.1"/>
    </source>
</evidence>
<dbReference type="AlphaFoldDB" id="A0A2Z2M6R9"/>
<evidence type="ECO:0000256" key="1">
    <source>
        <dbReference type="SAM" id="Coils"/>
    </source>
</evidence>
<reference evidence="2 3" key="1">
    <citation type="submission" date="2016-03" db="EMBL/GenBank/DDBJ databases">
        <title>Complete genome sequence of Thermococcus profundus strain DT5432.</title>
        <authorList>
            <person name="Oger P.M."/>
        </authorList>
    </citation>
    <scope>NUCLEOTIDE SEQUENCE [LARGE SCALE GENOMIC DNA]</scope>
    <source>
        <strain evidence="2 3">DT 5432</strain>
    </source>
</reference>
<proteinExistence type="predicted"/>
<sequence>MSISWVASTTNILWIVSDLEQYKAWLSKFHGINLENNQSLADNIFLGYKFFFDVGFRALIEDLDSYPWFNGNDEIFMRAWTRGVYLDEIPNSSEYVVFLKNLWYKNLEKVLLAKNWESLEKRLKYFRKNVLSRFFKVLECCITPKSPFTRDQLYRLWAMDDALVRYVDSQMGHPKAYIDILIPTTSKYYRNNKNYLVSVFQGYVYTLQYLWYSILDKEQFLRIPHLNEMHIADKVFGKEVLRELGGWLPEEEFKIRQTEFERYIKWKSLDRFFGILNMHLVRKLEKEYGIRISPSNGEIFELHCKCNPREILKKFYSTPFPEPNFMSLSNNPDKTMNYEDWKKYLNVKFLWYPLDVLSSGAGGTFNGAAALIYLLSGICEFKKEHGIKDPTRVLRIKHREYFEDKLIGHRISYALLVEAFGELYSHPGWIVFYDVGTDFSGTGGSWYYSVEEVIKKYHQMLKIDEIIVPEMIFRKYLVDESIREVSKEHLQIEELKKKVLSCENLLKGTEEALSVCRGLLPELIVYLLINSEELPIKTLKNVKWRAKVRGEEIDVLAIDEIGRPHVFECKFDVHKEEFESIVQQLERKKMAIRDAYKKLPVLYLIFLFNKNNYDLTPLTKHDINVITLERELRKYLGIGTIDKLLNMNKTSLD</sequence>
<feature type="coiled-coil region" evidence="1">
    <location>
        <begin position="478"/>
        <end position="512"/>
    </location>
</feature>
<evidence type="ECO:0000313" key="3">
    <source>
        <dbReference type="Proteomes" id="UP000250179"/>
    </source>
</evidence>
<accession>A0A2Z2M6R9</accession>
<protein>
    <submittedName>
        <fullName evidence="2">Uncharacterized protein</fullName>
    </submittedName>
</protein>
<dbReference type="Proteomes" id="UP000250179">
    <property type="component" value="Chromosome"/>
</dbReference>
<keyword evidence="3" id="KW-1185">Reference proteome</keyword>
<name>A0A2Z2M6R9_THEPR</name>
<organism evidence="2 3">
    <name type="scientific">Thermococcus profundus</name>
    <dbReference type="NCBI Taxonomy" id="49899"/>
    <lineage>
        <taxon>Archaea</taxon>
        <taxon>Methanobacteriati</taxon>
        <taxon>Methanobacteriota</taxon>
        <taxon>Thermococci</taxon>
        <taxon>Thermococcales</taxon>
        <taxon>Thermococcaceae</taxon>
        <taxon>Thermococcus</taxon>
    </lineage>
</organism>
<gene>
    <name evidence="2" type="ORF">A3L09_00465</name>
</gene>
<dbReference type="KEGG" id="tprf:A3L09_00465"/>
<dbReference type="EMBL" id="CP014862">
    <property type="protein sequence ID" value="ASJ01837.1"/>
    <property type="molecule type" value="Genomic_DNA"/>
</dbReference>
<keyword evidence="1" id="KW-0175">Coiled coil</keyword>